<sequence length="528" mass="57382">MDCDWLIIGSGFGGSVSALRLTEKGYRVLMLEKGRRLQAQDFPKTNWNLKRWLWMPQLGWRGLFKMTFFRHVTVLSGVGVGGGSLVYANTLPIPKDYFFQNGDWSHLADWKSELAPHYREAQRMLGARVNPLRTLPDQLLQEVGQEMGRTDFQPTSVAVYFGEPGVTVPDPFFGGEGPPRTGCNACGGCMLGCRHGAKNTLDKNYLYLAEKRGLSIHADTEATWVRPLPGGGYEVEALEGASFFRRKRRFTAHHVIFAGGVLGTVDLLLKLKASPGGLPRLSDRLGEAVRTNSEAIIGVVSLRKEQDLSRGIAIGSILHTDEHSHLETVRYSAGSGFFRMLGAPYVTGEGMVTRLARLLGSMLRHPLKLMRVLTVRDYAKQTIILLYMRALDGHLSMKRGRGALTGLRPGLVTSLQAGPAPTANIPEAAELARRVAEKVDGMPMSLVNETVLGIPTTAHILGGCCMGESAESGVIDAQHRVFGYEGLYVVDGSAVSANPGVNPSLTITALAERAMTFIPAKKALAPTG</sequence>
<dbReference type="RefSeq" id="WP_075007262.1">
    <property type="nucleotide sequence ID" value="NZ_FOAP01000007.1"/>
</dbReference>
<dbReference type="Gene3D" id="3.50.50.60">
    <property type="entry name" value="FAD/NAD(P)-binding domain"/>
    <property type="match status" value="3"/>
</dbReference>
<evidence type="ECO:0000259" key="16">
    <source>
        <dbReference type="Pfam" id="PF00732"/>
    </source>
</evidence>
<keyword evidence="9" id="KW-0753">Steroid metabolism</keyword>
<dbReference type="PANTHER" id="PTHR47470:SF1">
    <property type="entry name" value="FAD-DEPENDENT OXIDOREDUCTASE 2 FAD BINDING DOMAIN-CONTAINING PROTEIN"/>
    <property type="match status" value="1"/>
</dbReference>
<evidence type="ECO:0000256" key="7">
    <source>
        <dbReference type="ARBA" id="ARBA00023098"/>
    </source>
</evidence>
<evidence type="ECO:0000256" key="2">
    <source>
        <dbReference type="ARBA" id="ARBA00010790"/>
    </source>
</evidence>
<dbReference type="Pfam" id="PF13450">
    <property type="entry name" value="NAD_binding_8"/>
    <property type="match status" value="1"/>
</dbReference>
<comment type="similarity">
    <text evidence="2">Belongs to the GMC oxidoreductase family.</text>
</comment>
<keyword evidence="3" id="KW-0153">Cholesterol metabolism</keyword>
<accession>A0A1H7RZ34</accession>
<dbReference type="InterPro" id="IPR007867">
    <property type="entry name" value="GMC_OxRtase_C"/>
</dbReference>
<keyword evidence="6" id="KW-0560">Oxidoreductase</keyword>
<dbReference type="GO" id="GO:0008203">
    <property type="term" value="P:cholesterol metabolic process"/>
    <property type="evidence" value="ECO:0007669"/>
    <property type="project" value="UniProtKB-KW"/>
</dbReference>
<evidence type="ECO:0000256" key="1">
    <source>
        <dbReference type="ARBA" id="ARBA00001974"/>
    </source>
</evidence>
<keyword evidence="5" id="KW-0274">FAD</keyword>
<dbReference type="AlphaFoldDB" id="A0A1H7RZ34"/>
<dbReference type="Proteomes" id="UP000182719">
    <property type="component" value="Unassembled WGS sequence"/>
</dbReference>
<dbReference type="GO" id="GO:0050660">
    <property type="term" value="F:flavin adenine dinucleotide binding"/>
    <property type="evidence" value="ECO:0007669"/>
    <property type="project" value="InterPro"/>
</dbReference>
<dbReference type="Pfam" id="PF00732">
    <property type="entry name" value="GMC_oxred_N"/>
    <property type="match status" value="1"/>
</dbReference>
<keyword evidence="4" id="KW-0285">Flavoprotein</keyword>
<evidence type="ECO:0000256" key="9">
    <source>
        <dbReference type="ARBA" id="ARBA00023221"/>
    </source>
</evidence>
<dbReference type="OrthoDB" id="337582at2"/>
<protein>
    <recommendedName>
        <fullName evidence="14">Cholesterol oxidase</fullName>
        <ecNumber evidence="13">1.1.3.6</ecNumber>
        <ecNumber evidence="11">5.3.3.1</ecNumber>
    </recommendedName>
    <alternativeName>
        <fullName evidence="15">Cholesterol isomerase</fullName>
    </alternativeName>
</protein>
<dbReference type="SUPFAM" id="SSF51905">
    <property type="entry name" value="FAD/NAD(P)-binding domain"/>
    <property type="match status" value="1"/>
</dbReference>
<evidence type="ECO:0000256" key="6">
    <source>
        <dbReference type="ARBA" id="ARBA00023002"/>
    </source>
</evidence>
<dbReference type="PANTHER" id="PTHR47470">
    <property type="entry name" value="CHOLESTEROL OXIDASE"/>
    <property type="match status" value="1"/>
</dbReference>
<evidence type="ECO:0000313" key="19">
    <source>
        <dbReference type="Proteomes" id="UP000182719"/>
    </source>
</evidence>
<name>A0A1H7RZ34_STIAU</name>
<dbReference type="InterPro" id="IPR036188">
    <property type="entry name" value="FAD/NAD-bd_sf"/>
</dbReference>
<evidence type="ECO:0000256" key="5">
    <source>
        <dbReference type="ARBA" id="ARBA00022827"/>
    </source>
</evidence>
<gene>
    <name evidence="18" type="ORF">SAMN05444354_107227</name>
</gene>
<feature type="domain" description="Glucose-methanol-choline oxidoreductase C-terminal" evidence="17">
    <location>
        <begin position="456"/>
        <end position="511"/>
    </location>
</feature>
<dbReference type="InterPro" id="IPR052542">
    <property type="entry name" value="Cholesterol_Oxidase"/>
</dbReference>
<organism evidence="18 19">
    <name type="scientific">Stigmatella aurantiaca</name>
    <dbReference type="NCBI Taxonomy" id="41"/>
    <lineage>
        <taxon>Bacteria</taxon>
        <taxon>Pseudomonadati</taxon>
        <taxon>Myxococcota</taxon>
        <taxon>Myxococcia</taxon>
        <taxon>Myxococcales</taxon>
        <taxon>Cystobacterineae</taxon>
        <taxon>Archangiaceae</taxon>
        <taxon>Stigmatella</taxon>
    </lineage>
</organism>
<evidence type="ECO:0000256" key="11">
    <source>
        <dbReference type="ARBA" id="ARBA00038856"/>
    </source>
</evidence>
<evidence type="ECO:0000256" key="12">
    <source>
        <dbReference type="ARBA" id="ARBA00049645"/>
    </source>
</evidence>
<reference evidence="19" key="1">
    <citation type="submission" date="2016-10" db="EMBL/GenBank/DDBJ databases">
        <authorList>
            <person name="Varghese N."/>
            <person name="Submissions S."/>
        </authorList>
    </citation>
    <scope>NUCLEOTIDE SEQUENCE [LARGE SCALE GENOMIC DNA]</scope>
    <source>
        <strain evidence="19">DSM 17044</strain>
    </source>
</reference>
<keyword evidence="8" id="KW-1207">Sterol metabolism</keyword>
<evidence type="ECO:0000256" key="13">
    <source>
        <dbReference type="ARBA" id="ARBA00049723"/>
    </source>
</evidence>
<feature type="domain" description="Glucose-methanol-choline oxidoreductase N-terminal" evidence="16">
    <location>
        <begin position="181"/>
        <end position="269"/>
    </location>
</feature>
<keyword evidence="10" id="KW-0413">Isomerase</keyword>
<evidence type="ECO:0000256" key="15">
    <source>
        <dbReference type="ARBA" id="ARBA00049778"/>
    </source>
</evidence>
<dbReference type="GO" id="GO:0004769">
    <property type="term" value="F:steroid Delta-isomerase activity"/>
    <property type="evidence" value="ECO:0007669"/>
    <property type="project" value="UniProtKB-EC"/>
</dbReference>
<dbReference type="EC" id="5.3.3.1" evidence="11"/>
<comment type="cofactor">
    <cofactor evidence="1">
        <name>FAD</name>
        <dbReference type="ChEBI" id="CHEBI:57692"/>
    </cofactor>
</comment>
<dbReference type="Pfam" id="PF05199">
    <property type="entry name" value="GMC_oxred_C"/>
    <property type="match status" value="1"/>
</dbReference>
<dbReference type="EMBL" id="FOAP01000007">
    <property type="protein sequence ID" value="SEL64934.1"/>
    <property type="molecule type" value="Genomic_DNA"/>
</dbReference>
<evidence type="ECO:0000259" key="17">
    <source>
        <dbReference type="Pfam" id="PF05199"/>
    </source>
</evidence>
<dbReference type="GO" id="GO:0016995">
    <property type="term" value="F:cholesterol oxidase activity"/>
    <property type="evidence" value="ECO:0007669"/>
    <property type="project" value="UniProtKB-EC"/>
</dbReference>
<evidence type="ECO:0000256" key="14">
    <source>
        <dbReference type="ARBA" id="ARBA00049744"/>
    </source>
</evidence>
<keyword evidence="19" id="KW-1185">Reference proteome</keyword>
<evidence type="ECO:0000256" key="8">
    <source>
        <dbReference type="ARBA" id="ARBA00023166"/>
    </source>
</evidence>
<evidence type="ECO:0000256" key="3">
    <source>
        <dbReference type="ARBA" id="ARBA00022548"/>
    </source>
</evidence>
<proteinExistence type="inferred from homology"/>
<evidence type="ECO:0000313" key="18">
    <source>
        <dbReference type="EMBL" id="SEL64934.1"/>
    </source>
</evidence>
<dbReference type="EC" id="1.1.3.6" evidence="13"/>
<comment type="pathway">
    <text evidence="12">Steroid metabolism; cholesterol degradation.</text>
</comment>
<evidence type="ECO:0000256" key="10">
    <source>
        <dbReference type="ARBA" id="ARBA00023235"/>
    </source>
</evidence>
<keyword evidence="7" id="KW-0443">Lipid metabolism</keyword>
<dbReference type="InterPro" id="IPR000172">
    <property type="entry name" value="GMC_OxRdtase_N"/>
</dbReference>
<evidence type="ECO:0000256" key="4">
    <source>
        <dbReference type="ARBA" id="ARBA00022630"/>
    </source>
</evidence>